<dbReference type="AlphaFoldDB" id="A0A6I8U4Q1"/>
<reference evidence="1" key="2">
    <citation type="submission" date="2020-05" db="UniProtKB">
        <authorList>
            <consortium name="EnsemblMetazoa"/>
        </authorList>
    </citation>
    <scope>IDENTIFICATION</scope>
    <source>
        <strain evidence="1">LVP_AGWG</strain>
    </source>
</reference>
<keyword evidence="2" id="KW-1185">Reference proteome</keyword>
<name>A0A6I8U4Q1_AEDAE</name>
<accession>A0A6I8U4Q1</accession>
<protein>
    <submittedName>
        <fullName evidence="1">Uncharacterized protein</fullName>
    </submittedName>
</protein>
<gene>
    <name evidence="1" type="primary">110679832</name>
</gene>
<proteinExistence type="predicted"/>
<reference evidence="1 2" key="1">
    <citation type="submission" date="2017-06" db="EMBL/GenBank/DDBJ databases">
        <title>Aedes aegypti genome working group (AGWG) sequencing and assembly.</title>
        <authorList>
            <consortium name="Aedes aegypti Genome Working Group (AGWG)"/>
            <person name="Matthews B.J."/>
        </authorList>
    </citation>
    <scope>NUCLEOTIDE SEQUENCE [LARGE SCALE GENOMIC DNA]</scope>
    <source>
        <strain evidence="1 2">LVP_AGWG</strain>
    </source>
</reference>
<dbReference type="InParanoid" id="A0A6I8U4Q1"/>
<dbReference type="Proteomes" id="UP000008820">
    <property type="component" value="Chromosome 3"/>
</dbReference>
<evidence type="ECO:0000313" key="2">
    <source>
        <dbReference type="Proteomes" id="UP000008820"/>
    </source>
</evidence>
<sequence length="157" mass="17646">MERCFAVYSCGLMHLKNLKSQEYTVRDRGTRPGDGWPRIPVREQQNAGPWAEVTFSPYSSMFYGLRIGNPDTNTSTGQRHASDDEDDDVMAINRRSNPQSVGGKETALLIMALFQTRVVANGGIFECAVLPEGNRILQEYTVAPQLWITHRYGSVYV</sequence>
<dbReference type="EnsemblMetazoa" id="AAEL026788-RA">
    <property type="protein sequence ID" value="AAEL026788-PA"/>
    <property type="gene ID" value="AAEL026788"/>
</dbReference>
<evidence type="ECO:0000313" key="1">
    <source>
        <dbReference type="EnsemblMetazoa" id="AAEL026788-PA"/>
    </source>
</evidence>
<organism evidence="1 2">
    <name type="scientific">Aedes aegypti</name>
    <name type="common">Yellowfever mosquito</name>
    <name type="synonym">Culex aegypti</name>
    <dbReference type="NCBI Taxonomy" id="7159"/>
    <lineage>
        <taxon>Eukaryota</taxon>
        <taxon>Metazoa</taxon>
        <taxon>Ecdysozoa</taxon>
        <taxon>Arthropoda</taxon>
        <taxon>Hexapoda</taxon>
        <taxon>Insecta</taxon>
        <taxon>Pterygota</taxon>
        <taxon>Neoptera</taxon>
        <taxon>Endopterygota</taxon>
        <taxon>Diptera</taxon>
        <taxon>Nematocera</taxon>
        <taxon>Culicoidea</taxon>
        <taxon>Culicidae</taxon>
        <taxon>Culicinae</taxon>
        <taxon>Aedini</taxon>
        <taxon>Aedes</taxon>
        <taxon>Stegomyia</taxon>
    </lineage>
</organism>